<keyword evidence="2" id="KW-1185">Reference proteome</keyword>
<protein>
    <recommendedName>
        <fullName evidence="3">DUF4185 domain-containing protein</fullName>
    </recommendedName>
</protein>
<proteinExistence type="predicted"/>
<dbReference type="Proteomes" id="UP001500503">
    <property type="component" value="Unassembled WGS sequence"/>
</dbReference>
<dbReference type="RefSeq" id="WP_345459320.1">
    <property type="nucleotide sequence ID" value="NZ_BAABHF010000012.1"/>
</dbReference>
<name>A0ABP8PK20_9ACTN</name>
<evidence type="ECO:0008006" key="3">
    <source>
        <dbReference type="Google" id="ProtNLM"/>
    </source>
</evidence>
<evidence type="ECO:0000313" key="1">
    <source>
        <dbReference type="EMBL" id="GAA4487667.1"/>
    </source>
</evidence>
<sequence length="394" mass="42513">MSRARDAWILVCAAVVLAGCSSRGEPPAAVPDAAVNAQWRRAGDTAGPGQWSGADGTSSIRLPDGRIAWFFSDTYLGPVNPDGSRTAARFVHNSVVVQDRDGFTTVSGDSPVNPPPGVPGWYWAGDGRVENGKVVEFYHRLNGSGAAWDFTEQGVALATFSLPGLRLESVRELPAAWPPPGRTPVMWGAALFDDGPWTYVYGYRGHLDRPGRPKWLYVARAPRGRLADPASWRYDTGSGWTADPARAAELPTRVDSGFGIARVGDRYALVTRRPSTDLGDGVVVAYLAGSPAGPFRDADSAVVYRAPEAASGWFVYQARVHPELGGRGHVVFSYNVNSSLVDGRCVPQNLRQASVYRPRFVSAPLGVFRRGYSAPPARPTSIAPGWYRTCPARR</sequence>
<reference evidence="2" key="1">
    <citation type="journal article" date="2019" name="Int. J. Syst. Evol. Microbiol.">
        <title>The Global Catalogue of Microorganisms (GCM) 10K type strain sequencing project: providing services to taxonomists for standard genome sequencing and annotation.</title>
        <authorList>
            <consortium name="The Broad Institute Genomics Platform"/>
            <consortium name="The Broad Institute Genome Sequencing Center for Infectious Disease"/>
            <person name="Wu L."/>
            <person name="Ma J."/>
        </authorList>
    </citation>
    <scope>NUCLEOTIDE SEQUENCE [LARGE SCALE GENOMIC DNA]</scope>
    <source>
        <strain evidence="2">JCM 17933</strain>
    </source>
</reference>
<organism evidence="1 2">
    <name type="scientific">Actinoallomurus oryzae</name>
    <dbReference type="NCBI Taxonomy" id="502180"/>
    <lineage>
        <taxon>Bacteria</taxon>
        <taxon>Bacillati</taxon>
        <taxon>Actinomycetota</taxon>
        <taxon>Actinomycetes</taxon>
        <taxon>Streptosporangiales</taxon>
        <taxon>Thermomonosporaceae</taxon>
        <taxon>Actinoallomurus</taxon>
    </lineage>
</organism>
<comment type="caution">
    <text evidence="1">The sequence shown here is derived from an EMBL/GenBank/DDBJ whole genome shotgun (WGS) entry which is preliminary data.</text>
</comment>
<dbReference type="EMBL" id="BAABHF010000012">
    <property type="protein sequence ID" value="GAA4487667.1"/>
    <property type="molecule type" value="Genomic_DNA"/>
</dbReference>
<accession>A0ABP8PK20</accession>
<dbReference type="PROSITE" id="PS51257">
    <property type="entry name" value="PROKAR_LIPOPROTEIN"/>
    <property type="match status" value="1"/>
</dbReference>
<evidence type="ECO:0000313" key="2">
    <source>
        <dbReference type="Proteomes" id="UP001500503"/>
    </source>
</evidence>
<gene>
    <name evidence="1" type="ORF">GCM10023191_015890</name>
</gene>